<dbReference type="SMART" id="SM00382">
    <property type="entry name" value="AAA"/>
    <property type="match status" value="2"/>
</dbReference>
<dbReference type="Gene3D" id="1.10.8.60">
    <property type="match status" value="1"/>
</dbReference>
<dbReference type="GO" id="GO:0034605">
    <property type="term" value="P:cellular response to heat"/>
    <property type="evidence" value="ECO:0007669"/>
    <property type="project" value="TreeGrafter"/>
</dbReference>
<accession>A0A0G0FQN6</accession>
<dbReference type="GO" id="GO:0005524">
    <property type="term" value="F:ATP binding"/>
    <property type="evidence" value="ECO:0007669"/>
    <property type="project" value="UniProtKB-KW"/>
</dbReference>
<feature type="domain" description="Clp ATPase C-terminal" evidence="7">
    <location>
        <begin position="768"/>
        <end position="860"/>
    </location>
</feature>
<evidence type="ECO:0000313" key="9">
    <source>
        <dbReference type="Proteomes" id="UP000034448"/>
    </source>
</evidence>
<dbReference type="CDD" id="cd00009">
    <property type="entry name" value="AAA"/>
    <property type="match status" value="1"/>
</dbReference>
<name>A0A0G0FQN6_9BACT</name>
<keyword evidence="5" id="KW-0812">Transmembrane</keyword>
<feature type="transmembrane region" description="Helical" evidence="5">
    <location>
        <begin position="63"/>
        <end position="87"/>
    </location>
</feature>
<keyword evidence="3" id="KW-0143">Chaperone</keyword>
<feature type="domain" description="AAA+ ATPase" evidence="6">
    <location>
        <begin position="604"/>
        <end position="769"/>
    </location>
</feature>
<evidence type="ECO:0000256" key="4">
    <source>
        <dbReference type="SAM" id="Coils"/>
    </source>
</evidence>
<feature type="coiled-coil region" evidence="4">
    <location>
        <begin position="241"/>
        <end position="268"/>
    </location>
</feature>
<feature type="transmembrane region" description="Helical" evidence="5">
    <location>
        <begin position="93"/>
        <end position="110"/>
    </location>
</feature>
<evidence type="ECO:0000256" key="2">
    <source>
        <dbReference type="ARBA" id="ARBA00022840"/>
    </source>
</evidence>
<dbReference type="PROSITE" id="PS00675">
    <property type="entry name" value="SIGMA54_INTERACT_1"/>
    <property type="match status" value="1"/>
</dbReference>
<dbReference type="Gene3D" id="3.40.50.300">
    <property type="entry name" value="P-loop containing nucleotide triphosphate hydrolases"/>
    <property type="match status" value="2"/>
</dbReference>
<evidence type="ECO:0000256" key="1">
    <source>
        <dbReference type="ARBA" id="ARBA00022741"/>
    </source>
</evidence>
<dbReference type="Pfam" id="PF10431">
    <property type="entry name" value="ClpB_D2-small"/>
    <property type="match status" value="1"/>
</dbReference>
<proteinExistence type="predicted"/>
<dbReference type="AlphaFoldDB" id="A0A0G0FQN6"/>
<gene>
    <name evidence="8" type="ORF">US28_C0005G0060</name>
</gene>
<dbReference type="InterPro" id="IPR003593">
    <property type="entry name" value="AAA+_ATPase"/>
</dbReference>
<dbReference type="InterPro" id="IPR001270">
    <property type="entry name" value="ClpA/B"/>
</dbReference>
<keyword evidence="4" id="KW-0175">Coiled coil</keyword>
<comment type="caution">
    <text evidence="8">The sequence shown here is derived from an EMBL/GenBank/DDBJ whole genome shotgun (WGS) entry which is preliminary data.</text>
</comment>
<feature type="domain" description="AAA+ ATPase" evidence="6">
    <location>
        <begin position="332"/>
        <end position="493"/>
    </location>
</feature>
<keyword evidence="5" id="KW-1133">Transmembrane helix</keyword>
<reference evidence="8 9" key="1">
    <citation type="journal article" date="2015" name="Nature">
        <title>rRNA introns, odd ribosomes, and small enigmatic genomes across a large radiation of phyla.</title>
        <authorList>
            <person name="Brown C.T."/>
            <person name="Hug L.A."/>
            <person name="Thomas B.C."/>
            <person name="Sharon I."/>
            <person name="Castelle C.J."/>
            <person name="Singh A."/>
            <person name="Wilkins M.J."/>
            <person name="Williams K.H."/>
            <person name="Banfield J.F."/>
        </authorList>
    </citation>
    <scope>NUCLEOTIDE SEQUENCE [LARGE SCALE GENOMIC DNA]</scope>
</reference>
<dbReference type="Proteomes" id="UP000034448">
    <property type="component" value="Unassembled WGS sequence"/>
</dbReference>
<keyword evidence="5" id="KW-0472">Membrane</keyword>
<feature type="transmembrane region" description="Helical" evidence="5">
    <location>
        <begin position="122"/>
        <end position="142"/>
    </location>
</feature>
<dbReference type="PANTHER" id="PTHR11638:SF175">
    <property type="entry name" value="ATP-DEPENDENT CLP PROTEASE, ATP-BINDING SUBUNIT CLPC"/>
    <property type="match status" value="1"/>
</dbReference>
<dbReference type="GO" id="GO:0005737">
    <property type="term" value="C:cytoplasm"/>
    <property type="evidence" value="ECO:0007669"/>
    <property type="project" value="TreeGrafter"/>
</dbReference>
<dbReference type="InterPro" id="IPR027417">
    <property type="entry name" value="P-loop_NTPase"/>
</dbReference>
<dbReference type="PATRIC" id="fig|1618417.4.peg.250"/>
<dbReference type="InterPro" id="IPR050130">
    <property type="entry name" value="ClpA_ClpB"/>
</dbReference>
<dbReference type="EMBL" id="LBSJ01000005">
    <property type="protein sequence ID" value="KKQ16145.1"/>
    <property type="molecule type" value="Genomic_DNA"/>
</dbReference>
<dbReference type="SUPFAM" id="SSF52540">
    <property type="entry name" value="P-loop containing nucleoside triphosphate hydrolases"/>
    <property type="match status" value="2"/>
</dbReference>
<keyword evidence="2" id="KW-0067">ATP-binding</keyword>
<evidence type="ECO:0000256" key="5">
    <source>
        <dbReference type="SAM" id="Phobius"/>
    </source>
</evidence>
<organism evidence="8 9">
    <name type="scientific">Candidatus Daviesbacteria bacterium GW2011_GWA1_36_8</name>
    <dbReference type="NCBI Taxonomy" id="1618417"/>
    <lineage>
        <taxon>Bacteria</taxon>
        <taxon>Candidatus Daviesiibacteriota</taxon>
    </lineage>
</organism>
<dbReference type="PRINTS" id="PR00300">
    <property type="entry name" value="CLPPROTEASEA"/>
</dbReference>
<dbReference type="PANTHER" id="PTHR11638">
    <property type="entry name" value="ATP-DEPENDENT CLP PROTEASE"/>
    <property type="match status" value="1"/>
</dbReference>
<dbReference type="GO" id="GO:0016887">
    <property type="term" value="F:ATP hydrolysis activity"/>
    <property type="evidence" value="ECO:0007669"/>
    <property type="project" value="InterPro"/>
</dbReference>
<dbReference type="InterPro" id="IPR003959">
    <property type="entry name" value="ATPase_AAA_core"/>
</dbReference>
<dbReference type="Pfam" id="PF00004">
    <property type="entry name" value="AAA"/>
    <property type="match status" value="1"/>
</dbReference>
<dbReference type="InterPro" id="IPR025662">
    <property type="entry name" value="Sigma_54_int_dom_ATP-bd_1"/>
</dbReference>
<evidence type="ECO:0000259" key="6">
    <source>
        <dbReference type="SMART" id="SM00382"/>
    </source>
</evidence>
<evidence type="ECO:0000256" key="3">
    <source>
        <dbReference type="ARBA" id="ARBA00023186"/>
    </source>
</evidence>
<keyword evidence="1" id="KW-0547">Nucleotide-binding</keyword>
<dbReference type="Pfam" id="PF07724">
    <property type="entry name" value="AAA_2"/>
    <property type="match status" value="1"/>
</dbReference>
<dbReference type="InterPro" id="IPR019489">
    <property type="entry name" value="Clp_ATPase_C"/>
</dbReference>
<sequence length="863" mass="98399">MLLTHFFKFWYQEGLTVFLRLWTNILALIEEDLAVVLMFKLILTPLFHDSSFFGRVLSFFFRLSRIIFGLFAMLFLSCTIFAISLIWFLTPPLILLLFSTPFFGIDYLITLRISPGFPLSNLVILSSVIFNFGLALYINHIINRPLKKIWQIKSSFDIFRTTHLAKKDVNWDYLKKTDEVKNLKELLEIEHLEFAENNLPLDEQVLNKAFELAKNSQAKYLTAGYFWLAFLSQTPNIQNELLKFNLKLEDFEGALKFLEKRRNHWRKSFIWDDDFSVKHLKGINRGWLSAPTPALNEVSDDLTKKASKGEIPDFVGRDGTLREVINILSQNDDRNVLIVGDTGTGKTALVEYLAKMIVRGDAPPALATKRVVKIDLVKLVADLEGEGMVAKRIRNVFEEVENIEDCIVFINEIHNLGLGEIGDRYNLYELLIPYFESNKFQFIASTERENYERIVEKNLNLVKIFQKVELIPATTKETIEIIEDRVIDLSKGQGLQLTFLAIKEIVELSSKLVHEKVLPDSALSILEASLPEAKFGWIKAESVKKVMSRRINVPIEQLDEAGAKELLSLEDQIHKQLIDQSEAVKKVSDALIRSATALKDESRPIGSFLFVGPTGVGKTELAKILSKIYFKHTGAYLRYDMSEYQTTDSIHRLIGTISEPGELTEAVKAKPFALILLDEFEKADPKLLTIFLQVLEDGRLTDGRGKVVDFTNTIIIATSNASSITIAEGLKNGKTLDKLNSEVRVELLKIFRPELLNRFDEVVMFKPLSTEDLEKIVKIKLEGLKAMLKEEGYLVEFDDSLVGDLAKRGYDPSMGARPLRRLIQETLETKLSRKILEKEITKGEVYKVSKEIFNPDEIKLEIA</sequence>
<evidence type="ECO:0000259" key="7">
    <source>
        <dbReference type="SMART" id="SM01086"/>
    </source>
</evidence>
<dbReference type="CDD" id="cd19499">
    <property type="entry name" value="RecA-like_ClpB_Hsp104-like"/>
    <property type="match status" value="1"/>
</dbReference>
<evidence type="ECO:0000313" key="8">
    <source>
        <dbReference type="EMBL" id="KKQ16145.1"/>
    </source>
</evidence>
<protein>
    <submittedName>
        <fullName evidence="8">Negative regulator of genetic competence ClpC/mecB</fullName>
    </submittedName>
</protein>
<dbReference type="SMART" id="SM01086">
    <property type="entry name" value="ClpB_D2-small"/>
    <property type="match status" value="1"/>
</dbReference>